<keyword evidence="1" id="KW-0479">Metal-binding</keyword>
<keyword evidence="1" id="KW-0863">Zinc-finger</keyword>
<dbReference type="PANTHER" id="PTHR46888">
    <property type="entry name" value="ZINC KNUCKLE DOMAINCONTAINING PROTEIN-RELATED"/>
    <property type="match status" value="1"/>
</dbReference>
<protein>
    <recommendedName>
        <fullName evidence="6">CCHC-type domain-containing protein</fullName>
    </recommendedName>
</protein>
<proteinExistence type="predicted"/>
<reference evidence="5" key="1">
    <citation type="submission" date="2016-05" db="EMBL/GenBank/DDBJ databases">
        <authorList>
            <person name="Lavstsen T."/>
            <person name="Jespersen J.S."/>
        </authorList>
    </citation>
    <scope>NUCLEOTIDE SEQUENCE</scope>
    <source>
        <tissue evidence="5">Brain</tissue>
    </source>
</reference>
<dbReference type="PANTHER" id="PTHR46888:SF13">
    <property type="entry name" value="RIBONUCLEASE H"/>
    <property type="match status" value="1"/>
</dbReference>
<dbReference type="GO" id="GO:0003676">
    <property type="term" value="F:nucleic acid binding"/>
    <property type="evidence" value="ECO:0007669"/>
    <property type="project" value="InterPro"/>
</dbReference>
<name>A0A1A8NYA0_9TELE</name>
<evidence type="ECO:0000259" key="4">
    <source>
        <dbReference type="PROSITE" id="PS50175"/>
    </source>
</evidence>
<dbReference type="SUPFAM" id="SSF57756">
    <property type="entry name" value="Retrovirus zinc finger-like domains"/>
    <property type="match status" value="1"/>
</dbReference>
<evidence type="ECO:0000313" key="5">
    <source>
        <dbReference type="EMBL" id="SBR74001.1"/>
    </source>
</evidence>
<dbReference type="AlphaFoldDB" id="A0A1A8NYA0"/>
<accession>A0A1A8NYA0</accession>
<dbReference type="Gene3D" id="4.10.60.10">
    <property type="entry name" value="Zinc finger, CCHC-type"/>
    <property type="match status" value="1"/>
</dbReference>
<dbReference type="InterPro" id="IPR036875">
    <property type="entry name" value="Znf_CCHC_sf"/>
</dbReference>
<feature type="non-terminal residue" evidence="5">
    <location>
        <position position="1"/>
    </location>
</feature>
<gene>
    <name evidence="5" type="primary">Nfu_g_1_024766</name>
</gene>
<evidence type="ECO:0008006" key="6">
    <source>
        <dbReference type="Google" id="ProtNLM"/>
    </source>
</evidence>
<evidence type="ECO:0000256" key="2">
    <source>
        <dbReference type="SAM" id="MobiDB-lite"/>
    </source>
</evidence>
<reference evidence="5" key="2">
    <citation type="submission" date="2016-06" db="EMBL/GenBank/DDBJ databases">
        <title>The genome of a short-lived fish provides insights into sex chromosome evolution and the genetic control of aging.</title>
        <authorList>
            <person name="Reichwald K."/>
            <person name="Felder M."/>
            <person name="Petzold A."/>
            <person name="Koch P."/>
            <person name="Groth M."/>
            <person name="Platzer M."/>
        </authorList>
    </citation>
    <scope>NUCLEOTIDE SEQUENCE</scope>
    <source>
        <tissue evidence="5">Brain</tissue>
    </source>
</reference>
<sequence>EEFKKCLPERLALYLNERKVTSLSSAALLADEFVLTHRVGGGHQGESARPVSVTPFRKSPSPPRPQKPRCYYCHLVGHVARDCEILKRRNEKRGSAAQPVGFVSKSGESKRGFGPFMSEGHVSLTESCEKLTPVKILRDTGASQTLISQKVLPFDDLSSTGSSVLLAGVNAVPVSHSLHRIYLWSGLFTGSCEVAVCPSLPVEGVALLLGNDLAGGAVIPPPVVKENIAPGECEETPAGVLPACVCTRSQAKRAHEILDLSSLFDDSQSDVLNPAETTSSTHLVTNEVSSNLFPLSQASLEAEQRSDKSLTDCFEHVGKKINGTTGYVNENDVLLRTWCNPVATNIPASHRRNCVCNTNMLERYLSPQTTAQPHGEAAVCAAAAVTPVLDEVTQTHLVASELPSCSIYLDDIDTHTSSWDDLLALEEPFARLEQTRLTMNLATLCFYTNVAVL</sequence>
<dbReference type="InterPro" id="IPR001878">
    <property type="entry name" value="Znf_CCHC"/>
</dbReference>
<evidence type="ECO:0000256" key="1">
    <source>
        <dbReference type="PROSITE-ProRule" id="PRU00047"/>
    </source>
</evidence>
<dbReference type="InterPro" id="IPR001995">
    <property type="entry name" value="Peptidase_A2_cat"/>
</dbReference>
<feature type="region of interest" description="Disordered" evidence="2">
    <location>
        <begin position="41"/>
        <end position="65"/>
    </location>
</feature>
<feature type="domain" description="CCHC-type" evidence="3">
    <location>
        <begin position="69"/>
        <end position="83"/>
    </location>
</feature>
<dbReference type="GO" id="GO:0006508">
    <property type="term" value="P:proteolysis"/>
    <property type="evidence" value="ECO:0007669"/>
    <property type="project" value="InterPro"/>
</dbReference>
<dbReference type="GO" id="GO:0008270">
    <property type="term" value="F:zinc ion binding"/>
    <property type="evidence" value="ECO:0007669"/>
    <property type="project" value="UniProtKB-KW"/>
</dbReference>
<feature type="non-terminal residue" evidence="5">
    <location>
        <position position="453"/>
    </location>
</feature>
<feature type="domain" description="Peptidase A2" evidence="4">
    <location>
        <begin position="134"/>
        <end position="170"/>
    </location>
</feature>
<evidence type="ECO:0000259" key="3">
    <source>
        <dbReference type="PROSITE" id="PS50158"/>
    </source>
</evidence>
<dbReference type="PROSITE" id="PS50175">
    <property type="entry name" value="ASP_PROT_RETROV"/>
    <property type="match status" value="1"/>
</dbReference>
<dbReference type="EMBL" id="HAEI01000945">
    <property type="protein sequence ID" value="SBR74001.1"/>
    <property type="molecule type" value="Transcribed_RNA"/>
</dbReference>
<dbReference type="PROSITE" id="PS50158">
    <property type="entry name" value="ZF_CCHC"/>
    <property type="match status" value="1"/>
</dbReference>
<organism evidence="5">
    <name type="scientific">Nothobranchius rachovii</name>
    <name type="common">bluefin notho</name>
    <dbReference type="NCBI Taxonomy" id="451742"/>
    <lineage>
        <taxon>Eukaryota</taxon>
        <taxon>Metazoa</taxon>
        <taxon>Chordata</taxon>
        <taxon>Craniata</taxon>
        <taxon>Vertebrata</taxon>
        <taxon>Euteleostomi</taxon>
        <taxon>Actinopterygii</taxon>
        <taxon>Neopterygii</taxon>
        <taxon>Teleostei</taxon>
        <taxon>Neoteleostei</taxon>
        <taxon>Acanthomorphata</taxon>
        <taxon>Ovalentaria</taxon>
        <taxon>Atherinomorphae</taxon>
        <taxon>Cyprinodontiformes</taxon>
        <taxon>Nothobranchiidae</taxon>
        <taxon>Nothobranchius</taxon>
    </lineage>
</organism>
<dbReference type="GO" id="GO:0004190">
    <property type="term" value="F:aspartic-type endopeptidase activity"/>
    <property type="evidence" value="ECO:0007669"/>
    <property type="project" value="InterPro"/>
</dbReference>
<keyword evidence="1" id="KW-0862">Zinc</keyword>